<gene>
    <name evidence="4" type="ORF">AAFH96_24725</name>
</gene>
<sequence>MTVADSSPEFLLDRPKSPPADDVSDRTAPGRVRSVTARLRRWSSRRADFVVVGFYLLTAVWVTSRLWAYPPGRVAPTLESDPSLMQWFLAHAVRVVTHGENPLFTERMNVPDGVNLMANTPMLGLSVPMVPVTMLFGPAVSFVALVTLMLSLTAAAWYYVLSRHLVSSRVAAAVGGWFCGFCPAMLAHANWHPNIIGQVLVPFIVWRVLVLCRPGARPVRDGIILALLVTYQAFINEEILLFTAIACGVFLLAYVLQRRDLWAGAWRRLLGGLAVCAVIAGALLAYPLYVQFSGPQNYQGIEVAHFGNDLAAFTSFGTPTLGGNELTNQNLAPNPSEENSFFGWPLVLLLVVTTVWLWRDAVVRALAFTGLFFALLSLGTVVSYKGTEIGPGPWAVFVHLPLLHFVVPTRFGMIASAVVGVMLAIATDRVLRGQAVGVPRINRQAWALGLAMALVPLIPVALPAHNRPPVPDFVTSGTWRSYVAEGQTVVPVPVTENGNADGLRWAAATRLDMSVPRGYFLGPRNAQDGDLAAFGAPPSHGAGLLARVASSGVPVEVDDRQRRLFRDDLRYWNAAIVVLPVRHDQAPALRHTVEDLLGPGQRVDDVWVWDVRELATPRRDETVR</sequence>
<feature type="transmembrane region" description="Helical" evidence="2">
    <location>
        <begin position="135"/>
        <end position="158"/>
    </location>
</feature>
<keyword evidence="2" id="KW-0472">Membrane</keyword>
<evidence type="ECO:0000313" key="4">
    <source>
        <dbReference type="EMBL" id="MFB6396286.1"/>
    </source>
</evidence>
<feature type="transmembrane region" description="Helical" evidence="2">
    <location>
        <begin position="341"/>
        <end position="358"/>
    </location>
</feature>
<feature type="transmembrane region" description="Helical" evidence="2">
    <location>
        <begin position="269"/>
        <end position="289"/>
    </location>
</feature>
<name>A0ABV5CZ54_9ACTN</name>
<feature type="transmembrane region" description="Helical" evidence="2">
    <location>
        <begin position="445"/>
        <end position="462"/>
    </location>
</feature>
<reference evidence="4 5" key="1">
    <citation type="submission" date="2024-04" db="EMBL/GenBank/DDBJ databases">
        <title>Polymorphospora sp. isolated from Baiyangdian Lake in Xiong'an New Area.</title>
        <authorList>
            <person name="Zhang X."/>
            <person name="Liu J."/>
        </authorList>
    </citation>
    <scope>NUCLEOTIDE SEQUENCE [LARGE SCALE GENOMIC DNA]</scope>
    <source>
        <strain evidence="4 5">2-325</strain>
    </source>
</reference>
<proteinExistence type="predicted"/>
<dbReference type="EMBL" id="JBCGDC010000086">
    <property type="protein sequence ID" value="MFB6396286.1"/>
    <property type="molecule type" value="Genomic_DNA"/>
</dbReference>
<feature type="transmembrane region" description="Helical" evidence="2">
    <location>
        <begin position="219"/>
        <end position="234"/>
    </location>
</feature>
<dbReference type="Pfam" id="PF19830">
    <property type="entry name" value="DUF6311"/>
    <property type="match status" value="1"/>
</dbReference>
<feature type="transmembrane region" description="Helical" evidence="2">
    <location>
        <begin position="170"/>
        <end position="189"/>
    </location>
</feature>
<evidence type="ECO:0000259" key="3">
    <source>
        <dbReference type="Pfam" id="PF19830"/>
    </source>
</evidence>
<organism evidence="4 5">
    <name type="scientific">Polymorphospora lycopeni</name>
    <dbReference type="NCBI Taxonomy" id="3140240"/>
    <lineage>
        <taxon>Bacteria</taxon>
        <taxon>Bacillati</taxon>
        <taxon>Actinomycetota</taxon>
        <taxon>Actinomycetes</taxon>
        <taxon>Micromonosporales</taxon>
        <taxon>Micromonosporaceae</taxon>
        <taxon>Polymorphospora</taxon>
    </lineage>
</organism>
<feature type="domain" description="DUF6311" evidence="3">
    <location>
        <begin position="102"/>
        <end position="389"/>
    </location>
</feature>
<keyword evidence="2" id="KW-1133">Transmembrane helix</keyword>
<evidence type="ECO:0000256" key="1">
    <source>
        <dbReference type="SAM" id="MobiDB-lite"/>
    </source>
</evidence>
<evidence type="ECO:0000313" key="5">
    <source>
        <dbReference type="Proteomes" id="UP001582793"/>
    </source>
</evidence>
<feature type="transmembrane region" description="Helical" evidence="2">
    <location>
        <begin position="402"/>
        <end position="425"/>
    </location>
</feature>
<dbReference type="RefSeq" id="WP_364207771.1">
    <property type="nucleotide sequence ID" value="NZ_JBCGDC010000086.1"/>
</dbReference>
<feature type="transmembrane region" description="Helical" evidence="2">
    <location>
        <begin position="365"/>
        <end position="382"/>
    </location>
</feature>
<feature type="transmembrane region" description="Helical" evidence="2">
    <location>
        <begin position="195"/>
        <end position="212"/>
    </location>
</feature>
<dbReference type="Proteomes" id="UP001582793">
    <property type="component" value="Unassembled WGS sequence"/>
</dbReference>
<feature type="region of interest" description="Disordered" evidence="1">
    <location>
        <begin position="1"/>
        <end position="29"/>
    </location>
</feature>
<protein>
    <recommendedName>
        <fullName evidence="3">DUF6311 domain-containing protein</fullName>
    </recommendedName>
</protein>
<accession>A0ABV5CZ54</accession>
<dbReference type="InterPro" id="IPR046278">
    <property type="entry name" value="DUF6311"/>
</dbReference>
<evidence type="ECO:0000256" key="2">
    <source>
        <dbReference type="SAM" id="Phobius"/>
    </source>
</evidence>
<feature type="transmembrane region" description="Helical" evidence="2">
    <location>
        <begin position="47"/>
        <end position="68"/>
    </location>
</feature>
<feature type="transmembrane region" description="Helical" evidence="2">
    <location>
        <begin position="240"/>
        <end position="257"/>
    </location>
</feature>
<keyword evidence="2" id="KW-0812">Transmembrane</keyword>
<keyword evidence="5" id="KW-1185">Reference proteome</keyword>
<comment type="caution">
    <text evidence="4">The sequence shown here is derived from an EMBL/GenBank/DDBJ whole genome shotgun (WGS) entry which is preliminary data.</text>
</comment>